<dbReference type="Gene3D" id="3.30.350.10">
    <property type="entry name" value="Subtilisin inhibitor-like"/>
    <property type="match status" value="1"/>
</dbReference>
<evidence type="ECO:0000256" key="8">
    <source>
        <dbReference type="RuleBase" id="RU003471"/>
    </source>
</evidence>
<reference evidence="11 12" key="1">
    <citation type="submission" date="2020-08" db="EMBL/GenBank/DDBJ databases">
        <title>Sequencing the genomes of 1000 actinobacteria strains.</title>
        <authorList>
            <person name="Klenk H.-P."/>
        </authorList>
    </citation>
    <scope>NUCLEOTIDE SEQUENCE [LARGE SCALE GENOMIC DNA]</scope>
    <source>
        <strain evidence="11 12">DSM 45584</strain>
    </source>
</reference>
<dbReference type="Pfam" id="PF00720">
    <property type="entry name" value="SSI"/>
    <property type="match status" value="1"/>
</dbReference>
<dbReference type="InterPro" id="IPR023549">
    <property type="entry name" value="Subtilisin_inhibitor"/>
</dbReference>
<evidence type="ECO:0000256" key="3">
    <source>
        <dbReference type="ARBA" id="ARBA00011738"/>
    </source>
</evidence>
<keyword evidence="5 8" id="KW-0646">Protease inhibitor</keyword>
<evidence type="ECO:0000259" key="10">
    <source>
        <dbReference type="Pfam" id="PF00720"/>
    </source>
</evidence>
<dbReference type="AlphaFoldDB" id="A0A840Q873"/>
<dbReference type="InterPro" id="IPR000691">
    <property type="entry name" value="Prot_inh_I16_SSI"/>
</dbReference>
<proteinExistence type="inferred from homology"/>
<keyword evidence="4" id="KW-0964">Secreted</keyword>
<evidence type="ECO:0000256" key="7">
    <source>
        <dbReference type="ARBA" id="ARBA00023157"/>
    </source>
</evidence>
<dbReference type="InterPro" id="IPR036819">
    <property type="entry name" value="Subtilisin_inhibitor-like_sf"/>
</dbReference>
<keyword evidence="9" id="KW-0732">Signal</keyword>
<comment type="caution">
    <text evidence="11">The sequence shown here is derived from an EMBL/GenBank/DDBJ whole genome shotgun (WGS) entry which is preliminary data.</text>
</comment>
<gene>
    <name evidence="11" type="ORF">BJ970_002432</name>
</gene>
<evidence type="ECO:0000313" key="12">
    <source>
        <dbReference type="Proteomes" id="UP000584374"/>
    </source>
</evidence>
<dbReference type="EMBL" id="JACHIW010000001">
    <property type="protein sequence ID" value="MBB5154898.1"/>
    <property type="molecule type" value="Genomic_DNA"/>
</dbReference>
<evidence type="ECO:0000313" key="11">
    <source>
        <dbReference type="EMBL" id="MBB5154898.1"/>
    </source>
</evidence>
<comment type="subcellular location">
    <subcellularLocation>
        <location evidence="1">Secreted</location>
    </subcellularLocation>
</comment>
<evidence type="ECO:0000256" key="2">
    <source>
        <dbReference type="ARBA" id="ARBA00010472"/>
    </source>
</evidence>
<evidence type="ECO:0000256" key="1">
    <source>
        <dbReference type="ARBA" id="ARBA00004613"/>
    </source>
</evidence>
<evidence type="ECO:0000256" key="9">
    <source>
        <dbReference type="SAM" id="SignalP"/>
    </source>
</evidence>
<sequence>MTDTRFPGRAVVSIAFAAAVLVPGAASAESGNDEGQTTFKLTVTELHESRTVTLNCYPASGNHPRAASACDELLQADGKFEQLGSGQPKTCTKESRKVSASAEGTWRGQEVGYQVTLANPCALKAATGSVFDF</sequence>
<evidence type="ECO:0000256" key="5">
    <source>
        <dbReference type="ARBA" id="ARBA00022690"/>
    </source>
</evidence>
<organism evidence="11 12">
    <name type="scientific">Saccharopolyspora phatthalungensis</name>
    <dbReference type="NCBI Taxonomy" id="664693"/>
    <lineage>
        <taxon>Bacteria</taxon>
        <taxon>Bacillati</taxon>
        <taxon>Actinomycetota</taxon>
        <taxon>Actinomycetes</taxon>
        <taxon>Pseudonocardiales</taxon>
        <taxon>Pseudonocardiaceae</taxon>
        <taxon>Saccharopolyspora</taxon>
    </lineage>
</organism>
<dbReference type="PRINTS" id="PR00294">
    <property type="entry name" value="SSBTLNINHBTR"/>
</dbReference>
<feature type="domain" description="Subtilisin inhibitor" evidence="10">
    <location>
        <begin position="45"/>
        <end position="119"/>
    </location>
</feature>
<keyword evidence="6 8" id="KW-0722">Serine protease inhibitor</keyword>
<comment type="similarity">
    <text evidence="2 8">Belongs to the protease inhibitor I16 (SSI) family.</text>
</comment>
<dbReference type="RefSeq" id="WP_184726332.1">
    <property type="nucleotide sequence ID" value="NZ_JACHIW010000001.1"/>
</dbReference>
<dbReference type="GO" id="GO:0005576">
    <property type="term" value="C:extracellular region"/>
    <property type="evidence" value="ECO:0007669"/>
    <property type="project" value="UniProtKB-SubCell"/>
</dbReference>
<dbReference type="InterPro" id="IPR020054">
    <property type="entry name" value="Prot_inh_SSI_I16_CS"/>
</dbReference>
<keyword evidence="12" id="KW-1185">Reference proteome</keyword>
<keyword evidence="7" id="KW-1015">Disulfide bond</keyword>
<dbReference type="GO" id="GO:0004867">
    <property type="term" value="F:serine-type endopeptidase inhibitor activity"/>
    <property type="evidence" value="ECO:0007669"/>
    <property type="project" value="UniProtKB-KW"/>
</dbReference>
<feature type="signal peptide" evidence="9">
    <location>
        <begin position="1"/>
        <end position="28"/>
    </location>
</feature>
<accession>A0A840Q873</accession>
<name>A0A840Q873_9PSEU</name>
<protein>
    <recommendedName>
        <fullName evidence="10">Subtilisin inhibitor domain-containing protein</fullName>
    </recommendedName>
</protein>
<dbReference type="PROSITE" id="PS00999">
    <property type="entry name" value="SSI"/>
    <property type="match status" value="1"/>
</dbReference>
<dbReference type="Proteomes" id="UP000584374">
    <property type="component" value="Unassembled WGS sequence"/>
</dbReference>
<evidence type="ECO:0000256" key="6">
    <source>
        <dbReference type="ARBA" id="ARBA00022900"/>
    </source>
</evidence>
<dbReference type="SUPFAM" id="SSF55399">
    <property type="entry name" value="Subtilisin inhibitor"/>
    <property type="match status" value="1"/>
</dbReference>
<feature type="chain" id="PRO_5032786596" description="Subtilisin inhibitor domain-containing protein" evidence="9">
    <location>
        <begin position="29"/>
        <end position="133"/>
    </location>
</feature>
<evidence type="ECO:0000256" key="4">
    <source>
        <dbReference type="ARBA" id="ARBA00022525"/>
    </source>
</evidence>
<comment type="subunit">
    <text evidence="3">Homodimer.</text>
</comment>